<dbReference type="Proteomes" id="UP000001549">
    <property type="component" value="Chromosome"/>
</dbReference>
<proteinExistence type="predicted"/>
<organism evidence="3 4">
    <name type="scientific">Candidatus Protofrankia datiscae</name>
    <dbReference type="NCBI Taxonomy" id="2716812"/>
    <lineage>
        <taxon>Bacteria</taxon>
        <taxon>Bacillati</taxon>
        <taxon>Actinomycetota</taxon>
        <taxon>Actinomycetes</taxon>
        <taxon>Frankiales</taxon>
        <taxon>Frankiaceae</taxon>
        <taxon>Protofrankia</taxon>
    </lineage>
</organism>
<keyword evidence="4" id="KW-1185">Reference proteome</keyword>
<evidence type="ECO:0000313" key="4">
    <source>
        <dbReference type="Proteomes" id="UP000001549"/>
    </source>
</evidence>
<evidence type="ECO:0000256" key="1">
    <source>
        <dbReference type="SAM" id="MobiDB-lite"/>
    </source>
</evidence>
<dbReference type="Pfam" id="PF09534">
    <property type="entry name" value="Trp_oprn_chp"/>
    <property type="match status" value="1"/>
</dbReference>
<keyword evidence="2 3" id="KW-0812">Transmembrane</keyword>
<dbReference type="EMBL" id="CP002801">
    <property type="protein sequence ID" value="AEH10155.1"/>
    <property type="molecule type" value="Genomic_DNA"/>
</dbReference>
<accession>F8B5R7</accession>
<keyword evidence="2" id="KW-1133">Transmembrane helix</keyword>
<dbReference type="InterPro" id="IPR019051">
    <property type="entry name" value="Trp_biosyn_TM_oprn/chp"/>
</dbReference>
<feature type="region of interest" description="Disordered" evidence="1">
    <location>
        <begin position="1"/>
        <end position="46"/>
    </location>
</feature>
<evidence type="ECO:0000313" key="3">
    <source>
        <dbReference type="EMBL" id="AEH10155.1"/>
    </source>
</evidence>
<name>F8B5R7_9ACTN</name>
<evidence type="ECO:0000256" key="2">
    <source>
        <dbReference type="SAM" id="Phobius"/>
    </source>
</evidence>
<dbReference type="RefSeq" id="WP_013874062.1">
    <property type="nucleotide sequence ID" value="NC_015656.1"/>
</dbReference>
<dbReference type="AlphaFoldDB" id="F8B5R7"/>
<gene>
    <name evidence="3" type="ordered locus">FsymDg_2819</name>
</gene>
<feature type="transmembrane region" description="Helical" evidence="2">
    <location>
        <begin position="56"/>
        <end position="78"/>
    </location>
</feature>
<dbReference type="STRING" id="656024.FsymDg_2819"/>
<feature type="transmembrane region" description="Helical" evidence="2">
    <location>
        <begin position="133"/>
        <end position="155"/>
    </location>
</feature>
<dbReference type="KEGG" id="fsy:FsymDg_2819"/>
<dbReference type="HOGENOM" id="CLU_084749_2_1_11"/>
<dbReference type="eggNOG" id="ENOG5033A40">
    <property type="taxonomic scope" value="Bacteria"/>
</dbReference>
<feature type="transmembrane region" description="Helical" evidence="2">
    <location>
        <begin position="185"/>
        <end position="206"/>
    </location>
</feature>
<feature type="compositionally biased region" description="Basic and acidic residues" evidence="1">
    <location>
        <begin position="15"/>
        <end position="26"/>
    </location>
</feature>
<reference evidence="3 4" key="1">
    <citation type="submission" date="2011-05" db="EMBL/GenBank/DDBJ databases">
        <title>Complete sequence of chromosome of Frankia symbiont of Datisca glomerata.</title>
        <authorList>
            <consortium name="US DOE Joint Genome Institute"/>
            <person name="Lucas S."/>
            <person name="Han J."/>
            <person name="Lapidus A."/>
            <person name="Cheng J.-F."/>
            <person name="Goodwin L."/>
            <person name="Pitluck S."/>
            <person name="Peters L."/>
            <person name="Mikhailova N."/>
            <person name="Chertkov O."/>
            <person name="Teshima H."/>
            <person name="Han C."/>
            <person name="Tapia R."/>
            <person name="Land M."/>
            <person name="Hauser L."/>
            <person name="Kyrpides N."/>
            <person name="Ivanova N."/>
            <person name="Pagani I."/>
            <person name="Berry A."/>
            <person name="Pawlowski K."/>
            <person name="Persson T."/>
            <person name="Vanden Heuvel B."/>
            <person name="Benson D."/>
            <person name="Woyke T."/>
        </authorList>
    </citation>
    <scope>NUCLEOTIDE SEQUENCE [LARGE SCALE GENOMIC DNA]</scope>
    <source>
        <strain evidence="4">4085684</strain>
    </source>
</reference>
<keyword evidence="2" id="KW-0472">Membrane</keyword>
<feature type="transmembrane region" description="Helical" evidence="2">
    <location>
        <begin position="106"/>
        <end position="126"/>
    </location>
</feature>
<sequence length="239" mass="23389">MTGGAPPRTPSATAGEHRDDGTRAAHDTTAPGAPADHDASAAGGGRAAAGRRREMAVAVAACLLGAAVVLLTVGATWVRVRVAATVADEPVAAAAPLAASLSGSELAPALAGLGLVGLAGVVAIAATRRAGRVVVGVLVLLAGVAAAVVAGRIAADPLSAARATARVRDLAPGATADLRDLRRTAAPWLAAAGGVLLAGGGLLVALRGRTWSALSARYRSPAARPVDAWEAIDRGDDPT</sequence>
<protein>
    <submittedName>
        <fullName evidence="3">Trp biosynthesis associated, transmembrane protein, Oprn/Chp</fullName>
    </submittedName>
</protein>